<feature type="region of interest" description="Disordered" evidence="1">
    <location>
        <begin position="339"/>
        <end position="372"/>
    </location>
</feature>
<evidence type="ECO:0000313" key="3">
    <source>
        <dbReference type="Proteomes" id="UP000663845"/>
    </source>
</evidence>
<comment type="caution">
    <text evidence="2">The sequence shown here is derived from an EMBL/GenBank/DDBJ whole genome shotgun (WGS) entry which is preliminary data.</text>
</comment>
<feature type="compositionally biased region" description="Basic residues" evidence="1">
    <location>
        <begin position="359"/>
        <end position="372"/>
    </location>
</feature>
<gene>
    <name evidence="2" type="ORF">JYZ213_LOCUS17373</name>
</gene>
<feature type="compositionally biased region" description="Polar residues" evidence="1">
    <location>
        <begin position="339"/>
        <end position="352"/>
    </location>
</feature>
<dbReference type="EMBL" id="CAJNOG010000162">
    <property type="protein sequence ID" value="CAF1026741.1"/>
    <property type="molecule type" value="Genomic_DNA"/>
</dbReference>
<sequence length="372" mass="44119">MDEISKMNETIYRFRFGTTKKTIQITQQQLNHFPYLFALVNHTDDFSVHKNDDDEYILEYPICYNWFMAIFQSVIEEQPSALFNELTHEANILRVLELYDYLCIDPLPLPLLKNKTLVLTNPIDIDNTNQHIEWRQANICEARNIAIQFIIGISKNAYNLNDFETRNSVFILLLNIFTHPNIFHSRFRYHTLKVVKTYCFSLFSDNQQRQLPTTQQIIQNMKIDFVRYLDNENQSLPPNFNSTFAWKGIYSSKDEADADLQPVSVIYRSENDIHSDFSRWINFYWGENEPNWERPSYSNLITRHISLDIEPISGINLGRLFDSIRRLQHDIEHQHIESEAQSARSRHFNTLPQRPKVDKFKHRSGAKAQKHR</sequence>
<dbReference type="Proteomes" id="UP000663845">
    <property type="component" value="Unassembled WGS sequence"/>
</dbReference>
<reference evidence="2" key="1">
    <citation type="submission" date="2021-02" db="EMBL/GenBank/DDBJ databases">
        <authorList>
            <person name="Nowell W R."/>
        </authorList>
    </citation>
    <scope>NUCLEOTIDE SEQUENCE</scope>
</reference>
<name>A0A814IQC9_9BILA</name>
<protein>
    <submittedName>
        <fullName evidence="2">Uncharacterized protein</fullName>
    </submittedName>
</protein>
<proteinExistence type="predicted"/>
<evidence type="ECO:0000313" key="2">
    <source>
        <dbReference type="EMBL" id="CAF1026741.1"/>
    </source>
</evidence>
<accession>A0A814IQC9</accession>
<dbReference type="AlphaFoldDB" id="A0A814IQC9"/>
<organism evidence="2 3">
    <name type="scientific">Adineta steineri</name>
    <dbReference type="NCBI Taxonomy" id="433720"/>
    <lineage>
        <taxon>Eukaryota</taxon>
        <taxon>Metazoa</taxon>
        <taxon>Spiralia</taxon>
        <taxon>Gnathifera</taxon>
        <taxon>Rotifera</taxon>
        <taxon>Eurotatoria</taxon>
        <taxon>Bdelloidea</taxon>
        <taxon>Adinetida</taxon>
        <taxon>Adinetidae</taxon>
        <taxon>Adineta</taxon>
    </lineage>
</organism>
<evidence type="ECO:0000256" key="1">
    <source>
        <dbReference type="SAM" id="MobiDB-lite"/>
    </source>
</evidence>